<dbReference type="EMBL" id="HBFN01022008">
    <property type="protein sequence ID" value="CAD8799163.1"/>
    <property type="molecule type" value="Transcribed_RNA"/>
</dbReference>
<comment type="similarity">
    <text evidence="2">Belongs to the peptidase T1A family.</text>
</comment>
<accession>A0A7S0W002</accession>
<dbReference type="Gene3D" id="3.60.20.10">
    <property type="entry name" value="Glutamine Phosphoribosylpyrophosphate, subunit 1, domain 1"/>
    <property type="match status" value="1"/>
</dbReference>
<dbReference type="PROSITE" id="PS51475">
    <property type="entry name" value="PROTEASOME_ALPHA_2"/>
    <property type="match status" value="1"/>
</dbReference>
<evidence type="ECO:0000256" key="1">
    <source>
        <dbReference type="ARBA" id="ARBA00022942"/>
    </source>
</evidence>
<evidence type="ECO:0000256" key="2">
    <source>
        <dbReference type="PROSITE-ProRule" id="PRU00808"/>
    </source>
</evidence>
<reference evidence="3" key="1">
    <citation type="submission" date="2021-01" db="EMBL/GenBank/DDBJ databases">
        <authorList>
            <person name="Corre E."/>
            <person name="Pelletier E."/>
            <person name="Niang G."/>
            <person name="Scheremetjew M."/>
            <person name="Finn R."/>
            <person name="Kale V."/>
            <person name="Holt S."/>
            <person name="Cochrane G."/>
            <person name="Meng A."/>
            <person name="Brown T."/>
            <person name="Cohen L."/>
        </authorList>
    </citation>
    <scope>NUCLEOTIDE SEQUENCE</scope>
    <source>
        <strain evidence="3">CCMP443</strain>
    </source>
</reference>
<dbReference type="AlphaFoldDB" id="A0A7S0W002"/>
<evidence type="ECO:0000313" key="3">
    <source>
        <dbReference type="EMBL" id="CAD8799163.1"/>
    </source>
</evidence>
<dbReference type="InterPro" id="IPR029055">
    <property type="entry name" value="Ntn_hydrolases_N"/>
</dbReference>
<dbReference type="GO" id="GO:0051603">
    <property type="term" value="P:proteolysis involved in protein catabolic process"/>
    <property type="evidence" value="ECO:0007669"/>
    <property type="project" value="InterPro"/>
</dbReference>
<dbReference type="PANTHER" id="PTHR11599">
    <property type="entry name" value="PROTEASOME SUBUNIT ALPHA/BETA"/>
    <property type="match status" value="1"/>
</dbReference>
<protein>
    <recommendedName>
        <fullName evidence="4">Proteasome subunit alpha type</fullName>
    </recommendedName>
</protein>
<dbReference type="InterPro" id="IPR050115">
    <property type="entry name" value="Proteasome_alpha"/>
</dbReference>
<gene>
    <name evidence="3" type="ORF">HTEP1355_LOCUS12804</name>
</gene>
<dbReference type="GO" id="GO:0019773">
    <property type="term" value="C:proteasome core complex, alpha-subunit complex"/>
    <property type="evidence" value="ECO:0007669"/>
    <property type="project" value="UniProtKB-UniRule"/>
</dbReference>
<keyword evidence="1 2" id="KW-0647">Proteasome</keyword>
<dbReference type="Pfam" id="PF00227">
    <property type="entry name" value="Proteasome"/>
    <property type="match status" value="1"/>
</dbReference>
<dbReference type="InterPro" id="IPR001353">
    <property type="entry name" value="Proteasome_sua/b"/>
</dbReference>
<dbReference type="InterPro" id="IPR023332">
    <property type="entry name" value="Proteasome_alpha-type"/>
</dbReference>
<proteinExistence type="inferred from homology"/>
<evidence type="ECO:0008006" key="4">
    <source>
        <dbReference type="Google" id="ProtNLM"/>
    </source>
</evidence>
<sequence>MPSKLDFKTTSFDGEGRISQLEFSMETINSGNPVIAIKIKEGIVIATGKNDLPFYSDSFQFSTKIFLLEENIFCAITGSNPDAQALVDNARIQAQQFKQIFQEIIPLKKIVNIICDIKQKFTQTGGKRPFGTSLIIGGFDSVNGFQIFRTEPSGNYSEWKAVAVGSNSITNQSILDEGFTIDLPLENALQLILKIFYKKIKSFRLSNKIEIFILKHDDKQKIVINCLSPKEIDSLVLNR</sequence>
<organism evidence="3">
    <name type="scientific">Hemiselmis tepida</name>
    <dbReference type="NCBI Taxonomy" id="464990"/>
    <lineage>
        <taxon>Eukaryota</taxon>
        <taxon>Cryptophyceae</taxon>
        <taxon>Cryptomonadales</taxon>
        <taxon>Hemiselmidaceae</taxon>
        <taxon>Hemiselmis</taxon>
    </lineage>
</organism>
<name>A0A7S0W002_9CRYP</name>
<dbReference type="SUPFAM" id="SSF56235">
    <property type="entry name" value="N-terminal nucleophile aminohydrolases (Ntn hydrolases)"/>
    <property type="match status" value="1"/>
</dbReference>